<reference evidence="1" key="1">
    <citation type="submission" date="2021-10" db="EMBL/GenBank/DDBJ databases">
        <title>Psilocybe cubensis genome.</title>
        <authorList>
            <person name="Mckernan K.J."/>
            <person name="Crawford S."/>
            <person name="Trippe A."/>
            <person name="Kane L.T."/>
            <person name="Mclaughlin S."/>
        </authorList>
    </citation>
    <scope>NUCLEOTIDE SEQUENCE</scope>
    <source>
        <strain evidence="1">MGC-MH-2018</strain>
    </source>
</reference>
<proteinExistence type="predicted"/>
<dbReference type="EMBL" id="JAFIQS020000009">
    <property type="protein sequence ID" value="KAH9477520.1"/>
    <property type="molecule type" value="Genomic_DNA"/>
</dbReference>
<keyword evidence="2" id="KW-1185">Reference proteome</keyword>
<dbReference type="Proteomes" id="UP000664032">
    <property type="component" value="Unassembled WGS sequence"/>
</dbReference>
<protein>
    <submittedName>
        <fullName evidence="1">Uncharacterized protein</fullName>
    </submittedName>
</protein>
<evidence type="ECO:0000313" key="1">
    <source>
        <dbReference type="EMBL" id="KAH9477520.1"/>
    </source>
</evidence>
<evidence type="ECO:0000313" key="2">
    <source>
        <dbReference type="Proteomes" id="UP000664032"/>
    </source>
</evidence>
<comment type="caution">
    <text evidence="1">The sequence shown here is derived from an EMBL/GenBank/DDBJ whole genome shotgun (WGS) entry which is preliminary data.</text>
</comment>
<gene>
    <name evidence="1" type="ORF">JR316_0009740</name>
</gene>
<organism evidence="1 2">
    <name type="scientific">Psilocybe cubensis</name>
    <name type="common">Psychedelic mushroom</name>
    <name type="synonym">Stropharia cubensis</name>
    <dbReference type="NCBI Taxonomy" id="181762"/>
    <lineage>
        <taxon>Eukaryota</taxon>
        <taxon>Fungi</taxon>
        <taxon>Dikarya</taxon>
        <taxon>Basidiomycota</taxon>
        <taxon>Agaricomycotina</taxon>
        <taxon>Agaricomycetes</taxon>
        <taxon>Agaricomycetidae</taxon>
        <taxon>Agaricales</taxon>
        <taxon>Agaricineae</taxon>
        <taxon>Strophariaceae</taxon>
        <taxon>Psilocybe</taxon>
    </lineage>
</organism>
<sequence length="546" mass="62604">MELRSSPTQTTSFQPPISKLTDEILWFIFLINTEGSTAPFPLVTARKSSQVCRRWRSILLNAPSIWGRLMDWRALNQTSDAWRSETLRRSGLSVLWVTPPNVPLNTRRGCSFRHTMKTNTSTLLFFQKLIAENWERIEMLSPFVINGKINIDIQALVQRRAPNLQVFTLPHLCMDGAEYHGELFLNHAPRLHNFRARTHCKLDIRWMSNLRTLNLSGKFSNQEVCKVLARMPYLESLTLQGNENMQVYSSPPIHLPLLHTLVLRHCLIYLRNLDASPTTLILSGSETIDQESYGNCIASSLHDYLSKVQPKFTRLRLDPDRFTIGDQPYLLPNSQEDGYLEISVSRLSTSYGNRLERTMDILASPRFSTITTLRIQCGELKNRSRSCHHSFQQFLEHFSAVDTLQIHERDINILMQYVMTNTDTKFLFPLLKCLVMTGFDFSKVFDQGFKYEHGPASGSIEQFVDLRKRLGIPIQILTLDLTTSRPGKSIPPPARSLDPSLEHLVGLKVVWRWDQRIINYECGSGHPEHLQVKVDDPLVSGIMEGV</sequence>
<accession>A0ACB8GP52</accession>
<name>A0ACB8GP52_PSICU</name>